<evidence type="ECO:0000256" key="1">
    <source>
        <dbReference type="SAM" id="Phobius"/>
    </source>
</evidence>
<keyword evidence="1" id="KW-0472">Membrane</keyword>
<name>A0A0E9RRS4_ANGAN</name>
<reference evidence="2" key="2">
    <citation type="journal article" date="2015" name="Fish Shellfish Immunol.">
        <title>Early steps in the European eel (Anguilla anguilla)-Vibrio vulnificus interaction in the gills: Role of the RtxA13 toxin.</title>
        <authorList>
            <person name="Callol A."/>
            <person name="Pajuelo D."/>
            <person name="Ebbesson L."/>
            <person name="Teles M."/>
            <person name="MacKenzie S."/>
            <person name="Amaro C."/>
        </authorList>
    </citation>
    <scope>NUCLEOTIDE SEQUENCE</scope>
</reference>
<proteinExistence type="predicted"/>
<organism evidence="2">
    <name type="scientific">Anguilla anguilla</name>
    <name type="common">European freshwater eel</name>
    <name type="synonym">Muraena anguilla</name>
    <dbReference type="NCBI Taxonomy" id="7936"/>
    <lineage>
        <taxon>Eukaryota</taxon>
        <taxon>Metazoa</taxon>
        <taxon>Chordata</taxon>
        <taxon>Craniata</taxon>
        <taxon>Vertebrata</taxon>
        <taxon>Euteleostomi</taxon>
        <taxon>Actinopterygii</taxon>
        <taxon>Neopterygii</taxon>
        <taxon>Teleostei</taxon>
        <taxon>Anguilliformes</taxon>
        <taxon>Anguillidae</taxon>
        <taxon>Anguilla</taxon>
    </lineage>
</organism>
<dbReference type="AlphaFoldDB" id="A0A0E9RRS4"/>
<accession>A0A0E9RRS4</accession>
<dbReference type="EMBL" id="GBXM01076748">
    <property type="protein sequence ID" value="JAH31829.1"/>
    <property type="molecule type" value="Transcribed_RNA"/>
</dbReference>
<sequence length="48" mass="5619">MKCSLNMFISSILSGAKLFFLYIWNNIHEYLEKRNKTTSVPFRNGCVC</sequence>
<evidence type="ECO:0000313" key="2">
    <source>
        <dbReference type="EMBL" id="JAH31829.1"/>
    </source>
</evidence>
<keyword evidence="1" id="KW-0812">Transmembrane</keyword>
<feature type="transmembrane region" description="Helical" evidence="1">
    <location>
        <begin position="6"/>
        <end position="24"/>
    </location>
</feature>
<protein>
    <submittedName>
        <fullName evidence="2">Uncharacterized protein</fullName>
    </submittedName>
</protein>
<keyword evidence="1" id="KW-1133">Transmembrane helix</keyword>
<reference evidence="2" key="1">
    <citation type="submission" date="2014-11" db="EMBL/GenBank/DDBJ databases">
        <authorList>
            <person name="Amaro Gonzalez C."/>
        </authorList>
    </citation>
    <scope>NUCLEOTIDE SEQUENCE</scope>
</reference>